<keyword evidence="1" id="KW-0732">Signal</keyword>
<dbReference type="PROSITE" id="PS51704">
    <property type="entry name" value="GP_PDE"/>
    <property type="match status" value="1"/>
</dbReference>
<dbReference type="EMBL" id="CP013661">
    <property type="protein sequence ID" value="ALS79464.1"/>
    <property type="molecule type" value="Genomic_DNA"/>
</dbReference>
<dbReference type="InterPro" id="IPR030395">
    <property type="entry name" value="GP_PDE_dom"/>
</dbReference>
<dbReference type="InterPro" id="IPR017946">
    <property type="entry name" value="PLC-like_Pdiesterase_TIM-brl"/>
</dbReference>
<dbReference type="PANTHER" id="PTHR46211:SF7">
    <property type="entry name" value="GLYCEROPHOSPHODIESTER PHOSPHODIESTERASE"/>
    <property type="match status" value="1"/>
</dbReference>
<dbReference type="SUPFAM" id="SSF51695">
    <property type="entry name" value="PLC-like phosphodiesterases"/>
    <property type="match status" value="1"/>
</dbReference>
<dbReference type="Proteomes" id="UP000065533">
    <property type="component" value="Chromosome"/>
</dbReference>
<evidence type="ECO:0000259" key="2">
    <source>
        <dbReference type="PROSITE" id="PS51704"/>
    </source>
</evidence>
<feature type="domain" description="GP-PDE" evidence="2">
    <location>
        <begin position="42"/>
        <end position="294"/>
    </location>
</feature>
<organism evidence="3 4">
    <name type="scientific">Planococcus kocurii</name>
    <dbReference type="NCBI Taxonomy" id="1374"/>
    <lineage>
        <taxon>Bacteria</taxon>
        <taxon>Bacillati</taxon>
        <taxon>Bacillota</taxon>
        <taxon>Bacilli</taxon>
        <taxon>Bacillales</taxon>
        <taxon>Caryophanaceae</taxon>
        <taxon>Planococcus</taxon>
    </lineage>
</organism>
<protein>
    <submittedName>
        <fullName evidence="3">Glycerophosphodiester phosphodiesterase</fullName>
    </submittedName>
</protein>
<dbReference type="CDD" id="cd08601">
    <property type="entry name" value="GDPD_SaGlpQ_like"/>
    <property type="match status" value="1"/>
</dbReference>
<dbReference type="Pfam" id="PF03009">
    <property type="entry name" value="GDPD"/>
    <property type="match status" value="1"/>
</dbReference>
<dbReference type="Gene3D" id="3.20.20.190">
    <property type="entry name" value="Phosphatidylinositol (PI) phosphodiesterase"/>
    <property type="match status" value="1"/>
</dbReference>
<reference evidence="3" key="1">
    <citation type="submission" date="2016-01" db="EMBL/GenBank/DDBJ databases">
        <title>Complete genome of Planococcus kocurri type strain.</title>
        <authorList>
            <person name="See-Too W.S."/>
        </authorList>
    </citation>
    <scope>NUCLEOTIDE SEQUENCE [LARGE SCALE GENOMIC DNA]</scope>
    <source>
        <strain evidence="3">ATCC 43650</strain>
    </source>
</reference>
<dbReference type="PANTHER" id="PTHR46211">
    <property type="entry name" value="GLYCEROPHOSPHORYL DIESTER PHOSPHODIESTERASE"/>
    <property type="match status" value="1"/>
</dbReference>
<keyword evidence="4" id="KW-1185">Reference proteome</keyword>
<accession>A0ABM5WYL8</accession>
<name>A0ABM5WYL8_9BACL</name>
<evidence type="ECO:0000256" key="1">
    <source>
        <dbReference type="SAM" id="SignalP"/>
    </source>
</evidence>
<feature type="chain" id="PRO_5045664690" evidence="1">
    <location>
        <begin position="23"/>
        <end position="298"/>
    </location>
</feature>
<dbReference type="RefSeq" id="WP_058386111.1">
    <property type="nucleotide sequence ID" value="NZ_CP013661.2"/>
</dbReference>
<gene>
    <name evidence="3" type="ORF">AUO94_12900</name>
</gene>
<sequence length="298" mass="33391">MKQLKKISFSLLVLLLMSTVVSVNSIGAKGKSKEAEFNSNRFLSIAHRGASGHAPEHTLAAYKLGEGMQADYIEVDLQMTKDGVLIAMHDEKVNRTTDGSGYVKDMTLAEIKKLDAGSWFNRAYPEKAQPEFEGLQVPTLEEVIETFGKGSRYYIETKAPSVYPGMEQELVRILEKHKLTGQNAQSSKVLVQSFSQESLLTMHDLKPEIPLVQLISYSKPAVISDLELEHIKEYAIGVGMSHTKIDRSYVEQVRHHGLLIHPYTVNERADMERLIDWGVTGIFTNYPEVLEAVLKKKG</sequence>
<feature type="signal peptide" evidence="1">
    <location>
        <begin position="1"/>
        <end position="22"/>
    </location>
</feature>
<proteinExistence type="predicted"/>
<evidence type="ECO:0000313" key="3">
    <source>
        <dbReference type="EMBL" id="ALS79464.1"/>
    </source>
</evidence>
<evidence type="ECO:0000313" key="4">
    <source>
        <dbReference type="Proteomes" id="UP000065533"/>
    </source>
</evidence>